<evidence type="ECO:0000256" key="4">
    <source>
        <dbReference type="SAM" id="MobiDB-lite"/>
    </source>
</evidence>
<dbReference type="STRING" id="383372.Rcas_2666"/>
<proteinExistence type="inferred from homology"/>
<dbReference type="AlphaFoldDB" id="A7NMH5"/>
<sequence length="372" mass="40491">MKRRQFALFAITLMLATLIAACGGTPTTTAPTAAPAPQPTTAPAPEGRKFTIGISNPFISSEYRTQMIQSLIEVNKEYMERGITNELVIESADTDVAGQIQQLQNLINKGVDAILVNPSDVNGLNDTLQEAINKGIIVISVDQELNTPGVYNVGIDQKEWAKISARWLAEKLGGQGNIVLIEGFPGHPANVARMEGVEEVLKEYPNIKVLGRETGKWDEATGQQVMSNFLASFPNLDGYWTQDGMAIGAMQAVMAANPSKWPVLVGEGRCQFLQLWDQRLKEDPNFETIAVANPPGVSPTGLRIAINMLQGKQVDKSKLGGANGLSFVIPVPVIVTKDNFQEVFTTVCKDKPATYLLDGIMTDEEVQQFFVK</sequence>
<comment type="similarity">
    <text evidence="2">Belongs to the bacterial solute-binding protein 2 family.</text>
</comment>
<evidence type="ECO:0000256" key="3">
    <source>
        <dbReference type="ARBA" id="ARBA00022729"/>
    </source>
</evidence>
<organism evidence="7 8">
    <name type="scientific">Roseiflexus castenholzii (strain DSM 13941 / HLO8)</name>
    <dbReference type="NCBI Taxonomy" id="383372"/>
    <lineage>
        <taxon>Bacteria</taxon>
        <taxon>Bacillati</taxon>
        <taxon>Chloroflexota</taxon>
        <taxon>Chloroflexia</taxon>
        <taxon>Chloroflexales</taxon>
        <taxon>Roseiflexineae</taxon>
        <taxon>Roseiflexaceae</taxon>
        <taxon>Roseiflexus</taxon>
    </lineage>
</organism>
<feature type="domain" description="Periplasmic binding protein" evidence="6">
    <location>
        <begin position="52"/>
        <end position="313"/>
    </location>
</feature>
<dbReference type="PANTHER" id="PTHR46847">
    <property type="entry name" value="D-ALLOSE-BINDING PERIPLASMIC PROTEIN-RELATED"/>
    <property type="match status" value="1"/>
</dbReference>
<keyword evidence="8" id="KW-1185">Reference proteome</keyword>
<accession>A7NMH5</accession>
<keyword evidence="3 5" id="KW-0732">Signal</keyword>
<dbReference type="GO" id="GO:0030246">
    <property type="term" value="F:carbohydrate binding"/>
    <property type="evidence" value="ECO:0007669"/>
    <property type="project" value="UniProtKB-ARBA"/>
</dbReference>
<dbReference type="GO" id="GO:0030313">
    <property type="term" value="C:cell envelope"/>
    <property type="evidence" value="ECO:0007669"/>
    <property type="project" value="UniProtKB-SubCell"/>
</dbReference>
<feature type="region of interest" description="Disordered" evidence="4">
    <location>
        <begin position="29"/>
        <end position="48"/>
    </location>
</feature>
<dbReference type="HOGENOM" id="CLU_037628_3_9_0"/>
<dbReference type="KEGG" id="rca:Rcas_2666"/>
<dbReference type="OrthoDB" id="9814427at2"/>
<dbReference type="Proteomes" id="UP000000263">
    <property type="component" value="Chromosome"/>
</dbReference>
<dbReference type="EMBL" id="CP000804">
    <property type="protein sequence ID" value="ABU58737.1"/>
    <property type="molecule type" value="Genomic_DNA"/>
</dbReference>
<dbReference type="Gene3D" id="3.40.50.2300">
    <property type="match status" value="2"/>
</dbReference>
<keyword evidence="7" id="KW-0762">Sugar transport</keyword>
<dbReference type="InterPro" id="IPR028082">
    <property type="entry name" value="Peripla_BP_I"/>
</dbReference>
<dbReference type="Pfam" id="PF13407">
    <property type="entry name" value="Peripla_BP_4"/>
    <property type="match status" value="1"/>
</dbReference>
<gene>
    <name evidence="7" type="ordered locus">Rcas_2666</name>
</gene>
<feature type="chain" id="PRO_5002713210" evidence="5">
    <location>
        <begin position="21"/>
        <end position="372"/>
    </location>
</feature>
<evidence type="ECO:0000313" key="7">
    <source>
        <dbReference type="EMBL" id="ABU58737.1"/>
    </source>
</evidence>
<feature type="signal peptide" evidence="5">
    <location>
        <begin position="1"/>
        <end position="20"/>
    </location>
</feature>
<evidence type="ECO:0000256" key="1">
    <source>
        <dbReference type="ARBA" id="ARBA00004196"/>
    </source>
</evidence>
<dbReference type="eggNOG" id="COG1879">
    <property type="taxonomic scope" value="Bacteria"/>
</dbReference>
<dbReference type="PROSITE" id="PS51257">
    <property type="entry name" value="PROKAR_LIPOPROTEIN"/>
    <property type="match status" value="1"/>
</dbReference>
<dbReference type="SUPFAM" id="SSF53822">
    <property type="entry name" value="Periplasmic binding protein-like I"/>
    <property type="match status" value="1"/>
</dbReference>
<dbReference type="PANTHER" id="PTHR46847:SF1">
    <property type="entry name" value="D-ALLOSE-BINDING PERIPLASMIC PROTEIN-RELATED"/>
    <property type="match status" value="1"/>
</dbReference>
<dbReference type="RefSeq" id="WP_012121161.1">
    <property type="nucleotide sequence ID" value="NC_009767.1"/>
</dbReference>
<comment type="subcellular location">
    <subcellularLocation>
        <location evidence="1">Cell envelope</location>
    </subcellularLocation>
</comment>
<dbReference type="InterPro" id="IPR025997">
    <property type="entry name" value="SBP_2_dom"/>
</dbReference>
<keyword evidence="7" id="KW-0813">Transport</keyword>
<protein>
    <submittedName>
        <fullName evidence="7">ABC-type sugar transport system periplasmic component-like protein</fullName>
    </submittedName>
</protein>
<evidence type="ECO:0000256" key="5">
    <source>
        <dbReference type="SAM" id="SignalP"/>
    </source>
</evidence>
<evidence type="ECO:0000313" key="8">
    <source>
        <dbReference type="Proteomes" id="UP000000263"/>
    </source>
</evidence>
<reference evidence="7 8" key="1">
    <citation type="submission" date="2007-08" db="EMBL/GenBank/DDBJ databases">
        <title>Complete sequence of Roseiflexus castenholzii DSM 13941.</title>
        <authorList>
            <consortium name="US DOE Joint Genome Institute"/>
            <person name="Copeland A."/>
            <person name="Lucas S."/>
            <person name="Lapidus A."/>
            <person name="Barry K."/>
            <person name="Glavina del Rio T."/>
            <person name="Dalin E."/>
            <person name="Tice H."/>
            <person name="Pitluck S."/>
            <person name="Thompson L.S."/>
            <person name="Brettin T."/>
            <person name="Bruce D."/>
            <person name="Detter J.C."/>
            <person name="Han C."/>
            <person name="Tapia R."/>
            <person name="Schmutz J."/>
            <person name="Larimer F."/>
            <person name="Land M."/>
            <person name="Hauser L."/>
            <person name="Kyrpides N."/>
            <person name="Mikhailova N."/>
            <person name="Bryant D.A."/>
            <person name="Hanada S."/>
            <person name="Tsukatani Y."/>
            <person name="Richardson P."/>
        </authorList>
    </citation>
    <scope>NUCLEOTIDE SEQUENCE [LARGE SCALE GENOMIC DNA]</scope>
    <source>
        <strain evidence="8">DSM 13941 / HLO8</strain>
    </source>
</reference>
<name>A7NMH5_ROSCS</name>
<evidence type="ECO:0000256" key="2">
    <source>
        <dbReference type="ARBA" id="ARBA00007639"/>
    </source>
</evidence>
<evidence type="ECO:0000259" key="6">
    <source>
        <dbReference type="Pfam" id="PF13407"/>
    </source>
</evidence>